<reference evidence="2 3" key="1">
    <citation type="submission" date="2019-07" db="EMBL/GenBank/DDBJ databases">
        <title>New species of Amycolatopsis and Streptomyces.</title>
        <authorList>
            <person name="Duangmal K."/>
            <person name="Teo W.F.A."/>
            <person name="Lipun K."/>
        </authorList>
    </citation>
    <scope>NUCLEOTIDE SEQUENCE [LARGE SCALE GENOMIC DNA]</scope>
    <source>
        <strain evidence="2 3">JCM 30562</strain>
    </source>
</reference>
<keyword evidence="3" id="KW-1185">Reference proteome</keyword>
<evidence type="ECO:0000259" key="1">
    <source>
        <dbReference type="Pfam" id="PF13672"/>
    </source>
</evidence>
<comment type="caution">
    <text evidence="2">The sequence shown here is derived from an EMBL/GenBank/DDBJ whole genome shotgun (WGS) entry which is preliminary data.</text>
</comment>
<accession>A0A557ZWS3</accession>
<sequence>MSPPWRVVAASVKGPSHAGTSRPNQDRKLVRRIGRGGAWVYAVADGAGSRSRADTGALLAVEAAAAAAERVFGARTPAEPEDWQGAVRAFAAESLGLFDHAVAAEVAALPETGGESPQQLRSSFATTLLAVVAAPPFFGYFSVGDCFLVVDREPGGPHLVVAAPDREHAGETVFLTSARREAHLGRGVIVDSRIRGVALCSDGLSEGMLDIVQHADGRLQQRAPGEFSAYFDHFASPAVDDAELARKLLSKEFAATSGDDKTIVLAVRTT</sequence>
<dbReference type="RefSeq" id="WP_144644502.1">
    <property type="nucleotide sequence ID" value="NZ_BNAX01000006.1"/>
</dbReference>
<dbReference type="AlphaFoldDB" id="A0A557ZWS3"/>
<dbReference type="SUPFAM" id="SSF81606">
    <property type="entry name" value="PP2C-like"/>
    <property type="match status" value="1"/>
</dbReference>
<dbReference type="Proteomes" id="UP000318578">
    <property type="component" value="Unassembled WGS sequence"/>
</dbReference>
<protein>
    <submittedName>
        <fullName evidence="2">Protein phosphatase 2C domain-containing protein</fullName>
    </submittedName>
</protein>
<dbReference type="Gene3D" id="3.60.40.10">
    <property type="entry name" value="PPM-type phosphatase domain"/>
    <property type="match status" value="1"/>
</dbReference>
<feature type="domain" description="PPM-type phosphatase" evidence="1">
    <location>
        <begin position="14"/>
        <end position="237"/>
    </location>
</feature>
<evidence type="ECO:0000313" key="3">
    <source>
        <dbReference type="Proteomes" id="UP000318578"/>
    </source>
</evidence>
<dbReference type="InterPro" id="IPR001932">
    <property type="entry name" value="PPM-type_phosphatase-like_dom"/>
</dbReference>
<evidence type="ECO:0000313" key="2">
    <source>
        <dbReference type="EMBL" id="TVT16459.1"/>
    </source>
</evidence>
<name>A0A557ZWS3_9PSEU</name>
<organism evidence="2 3">
    <name type="scientific">Amycolatopsis acidiphila</name>
    <dbReference type="NCBI Taxonomy" id="715473"/>
    <lineage>
        <taxon>Bacteria</taxon>
        <taxon>Bacillati</taxon>
        <taxon>Actinomycetota</taxon>
        <taxon>Actinomycetes</taxon>
        <taxon>Pseudonocardiales</taxon>
        <taxon>Pseudonocardiaceae</taxon>
        <taxon>Amycolatopsis</taxon>
    </lineage>
</organism>
<proteinExistence type="predicted"/>
<gene>
    <name evidence="2" type="ORF">FNH06_34690</name>
</gene>
<dbReference type="OrthoDB" id="5102247at2"/>
<dbReference type="InterPro" id="IPR036457">
    <property type="entry name" value="PPM-type-like_dom_sf"/>
</dbReference>
<dbReference type="Pfam" id="PF13672">
    <property type="entry name" value="PP2C_2"/>
    <property type="match status" value="1"/>
</dbReference>
<dbReference type="EMBL" id="VJZA01000102">
    <property type="protein sequence ID" value="TVT16459.1"/>
    <property type="molecule type" value="Genomic_DNA"/>
</dbReference>